<dbReference type="EMBL" id="MU273498">
    <property type="protein sequence ID" value="KAI0034581.1"/>
    <property type="molecule type" value="Genomic_DNA"/>
</dbReference>
<reference evidence="1" key="2">
    <citation type="journal article" date="2022" name="New Phytol.">
        <title>Evolutionary transition to the ectomycorrhizal habit in the genomes of a hyperdiverse lineage of mushroom-forming fungi.</title>
        <authorList>
            <person name="Looney B."/>
            <person name="Miyauchi S."/>
            <person name="Morin E."/>
            <person name="Drula E."/>
            <person name="Courty P.E."/>
            <person name="Kohler A."/>
            <person name="Kuo A."/>
            <person name="LaButti K."/>
            <person name="Pangilinan J."/>
            <person name="Lipzen A."/>
            <person name="Riley R."/>
            <person name="Andreopoulos W."/>
            <person name="He G."/>
            <person name="Johnson J."/>
            <person name="Nolan M."/>
            <person name="Tritt A."/>
            <person name="Barry K.W."/>
            <person name="Grigoriev I.V."/>
            <person name="Nagy L.G."/>
            <person name="Hibbett D."/>
            <person name="Henrissat B."/>
            <person name="Matheny P.B."/>
            <person name="Labbe J."/>
            <person name="Martin F.M."/>
        </authorList>
    </citation>
    <scope>NUCLEOTIDE SEQUENCE</scope>
    <source>
        <strain evidence="1">EC-137</strain>
    </source>
</reference>
<gene>
    <name evidence="1" type="ORF">K488DRAFT_83876</name>
</gene>
<organism evidence="1 2">
    <name type="scientific">Vararia minispora EC-137</name>
    <dbReference type="NCBI Taxonomy" id="1314806"/>
    <lineage>
        <taxon>Eukaryota</taxon>
        <taxon>Fungi</taxon>
        <taxon>Dikarya</taxon>
        <taxon>Basidiomycota</taxon>
        <taxon>Agaricomycotina</taxon>
        <taxon>Agaricomycetes</taxon>
        <taxon>Russulales</taxon>
        <taxon>Lachnocladiaceae</taxon>
        <taxon>Vararia</taxon>
    </lineage>
</organism>
<comment type="caution">
    <text evidence="1">The sequence shown here is derived from an EMBL/GenBank/DDBJ whole genome shotgun (WGS) entry which is preliminary data.</text>
</comment>
<dbReference type="Proteomes" id="UP000814128">
    <property type="component" value="Unassembled WGS sequence"/>
</dbReference>
<protein>
    <submittedName>
        <fullName evidence="1">Uncharacterized protein</fullName>
    </submittedName>
</protein>
<name>A0ACB8QT87_9AGAM</name>
<proteinExistence type="predicted"/>
<evidence type="ECO:0000313" key="1">
    <source>
        <dbReference type="EMBL" id="KAI0034581.1"/>
    </source>
</evidence>
<reference evidence="1" key="1">
    <citation type="submission" date="2021-02" db="EMBL/GenBank/DDBJ databases">
        <authorList>
            <consortium name="DOE Joint Genome Institute"/>
            <person name="Ahrendt S."/>
            <person name="Looney B.P."/>
            <person name="Miyauchi S."/>
            <person name="Morin E."/>
            <person name="Drula E."/>
            <person name="Courty P.E."/>
            <person name="Chicoki N."/>
            <person name="Fauchery L."/>
            <person name="Kohler A."/>
            <person name="Kuo A."/>
            <person name="Labutti K."/>
            <person name="Pangilinan J."/>
            <person name="Lipzen A."/>
            <person name="Riley R."/>
            <person name="Andreopoulos W."/>
            <person name="He G."/>
            <person name="Johnson J."/>
            <person name="Barry K.W."/>
            <person name="Grigoriev I.V."/>
            <person name="Nagy L."/>
            <person name="Hibbett D."/>
            <person name="Henrissat B."/>
            <person name="Matheny P.B."/>
            <person name="Labbe J."/>
            <person name="Martin F."/>
        </authorList>
    </citation>
    <scope>NUCLEOTIDE SEQUENCE</scope>
    <source>
        <strain evidence="1">EC-137</strain>
    </source>
</reference>
<accession>A0ACB8QT87</accession>
<evidence type="ECO:0000313" key="2">
    <source>
        <dbReference type="Proteomes" id="UP000814128"/>
    </source>
</evidence>
<keyword evidence="2" id="KW-1185">Reference proteome</keyword>
<sequence length="425" mass="44256">MPALGLFTRTNDASTPAPSDPPTPGPAVPGGPSPDAAARSIHSPPSPASSLPSKPSPPAEHPRFAEHALAQPVPAAQPATGDPSIIQAPTPPPDAPPVMTTPDGTSKIDAPPRHPALARAGATAPESEPAQPVPIVAPLPVPAPSPEPTIVRPSDPVPDAPAPAKSILRNASLRSKHARGRSGGGGSTPPGGSVRTAGTAGSTFAGGAATSAPYVEPALAEELHVRTASAEEGLTGKDRAKIAKEERKSSSVLAPPLERRCAEAVPRTVKHNRRLSRVIRKEAQAESQALEVAVRELADLQRLQKAAVKDEGATHAAHARALGAEHRAELAAIAARKAHEKARAEMQSAEEALEASRAHAREATEMLRVKAEEVEALRLQKGADDRERAVRVRELVGEDSKRGIGRFFGLQIFVERPVDDFESVA</sequence>